<dbReference type="CDD" id="cd00093">
    <property type="entry name" value="HTH_XRE"/>
    <property type="match status" value="1"/>
</dbReference>
<keyword evidence="4" id="KW-1185">Reference proteome</keyword>
<keyword evidence="1 3" id="KW-0238">DNA-binding</keyword>
<dbReference type="Gene3D" id="1.10.260.40">
    <property type="entry name" value="lambda repressor-like DNA-binding domains"/>
    <property type="match status" value="1"/>
</dbReference>
<dbReference type="PANTHER" id="PTHR46558">
    <property type="entry name" value="TRACRIPTIONAL REGULATORY PROTEIN-RELATED-RELATED"/>
    <property type="match status" value="1"/>
</dbReference>
<evidence type="ECO:0000259" key="2">
    <source>
        <dbReference type="PROSITE" id="PS50943"/>
    </source>
</evidence>
<gene>
    <name evidence="3" type="ORF">SAMN05444405_12333</name>
</gene>
<dbReference type="AlphaFoldDB" id="A0A1M5H1T9"/>
<organism evidence="3 4">
    <name type="scientific">Bacteroides luti</name>
    <dbReference type="NCBI Taxonomy" id="1297750"/>
    <lineage>
        <taxon>Bacteria</taxon>
        <taxon>Pseudomonadati</taxon>
        <taxon>Bacteroidota</taxon>
        <taxon>Bacteroidia</taxon>
        <taxon>Bacteroidales</taxon>
        <taxon>Bacteroidaceae</taxon>
        <taxon>Bacteroides</taxon>
    </lineage>
</organism>
<feature type="domain" description="HTH cro/C1-type" evidence="2">
    <location>
        <begin position="7"/>
        <end position="65"/>
    </location>
</feature>
<dbReference type="PANTHER" id="PTHR46558:SF11">
    <property type="entry name" value="HTH-TYPE TRANSCRIPTIONAL REGULATOR XRE"/>
    <property type="match status" value="1"/>
</dbReference>
<dbReference type="OrthoDB" id="1357763at2"/>
<sequence>MDFYDIIKDRRVLLNITQQDLADISGVSLRTIKAIEKGNGNPSIDTLRKIADALGLELIMKVREIPKL</sequence>
<dbReference type="InterPro" id="IPR001387">
    <property type="entry name" value="Cro/C1-type_HTH"/>
</dbReference>
<dbReference type="Proteomes" id="UP000184509">
    <property type="component" value="Unassembled WGS sequence"/>
</dbReference>
<name>A0A1M5H1T9_9BACE</name>
<dbReference type="SMART" id="SM00530">
    <property type="entry name" value="HTH_XRE"/>
    <property type="match status" value="1"/>
</dbReference>
<dbReference type="Pfam" id="PF01381">
    <property type="entry name" value="HTH_3"/>
    <property type="match status" value="1"/>
</dbReference>
<evidence type="ECO:0000313" key="4">
    <source>
        <dbReference type="Proteomes" id="UP000184509"/>
    </source>
</evidence>
<dbReference type="InterPro" id="IPR010982">
    <property type="entry name" value="Lambda_DNA-bd_dom_sf"/>
</dbReference>
<dbReference type="RefSeq" id="WP_073404084.1">
    <property type="nucleotide sequence ID" value="NZ_FQTV01000023.1"/>
</dbReference>
<protein>
    <submittedName>
        <fullName evidence="3">DNA-binding transcriptional regulator, XRE-family HTH domain</fullName>
    </submittedName>
</protein>
<accession>A0A1M5H1T9</accession>
<dbReference type="PROSITE" id="PS50943">
    <property type="entry name" value="HTH_CROC1"/>
    <property type="match status" value="1"/>
</dbReference>
<evidence type="ECO:0000313" key="3">
    <source>
        <dbReference type="EMBL" id="SHG09893.1"/>
    </source>
</evidence>
<dbReference type="SUPFAM" id="SSF47413">
    <property type="entry name" value="lambda repressor-like DNA-binding domains"/>
    <property type="match status" value="1"/>
</dbReference>
<evidence type="ECO:0000256" key="1">
    <source>
        <dbReference type="ARBA" id="ARBA00023125"/>
    </source>
</evidence>
<dbReference type="GO" id="GO:0003677">
    <property type="term" value="F:DNA binding"/>
    <property type="evidence" value="ECO:0007669"/>
    <property type="project" value="UniProtKB-KW"/>
</dbReference>
<dbReference type="EMBL" id="FQTV01000023">
    <property type="protein sequence ID" value="SHG09893.1"/>
    <property type="molecule type" value="Genomic_DNA"/>
</dbReference>
<dbReference type="STRING" id="1297750.SAMN05444405_12333"/>
<proteinExistence type="predicted"/>
<reference evidence="4" key="1">
    <citation type="submission" date="2016-11" db="EMBL/GenBank/DDBJ databases">
        <authorList>
            <person name="Varghese N."/>
            <person name="Submissions S."/>
        </authorList>
    </citation>
    <scope>NUCLEOTIDE SEQUENCE [LARGE SCALE GENOMIC DNA]</scope>
    <source>
        <strain evidence="4">DSM 26991</strain>
    </source>
</reference>